<feature type="compositionally biased region" description="Low complexity" evidence="1">
    <location>
        <begin position="83"/>
        <end position="110"/>
    </location>
</feature>
<feature type="signal peptide" evidence="2">
    <location>
        <begin position="1"/>
        <end position="22"/>
    </location>
</feature>
<sequence>MRTSRPLHLLFSHLLLWNETSLQRFELRGHRNLKSEMPGLSTPQSGVKRSAEYNAGAEKTPTKRSRPITQPVTHKQSNKRTKSQSLDSSPSTSPASGVCSSSPYINSPSSTLTPYQFSPLRRIKAPPAPDTPARKLKQDAAVRGARAFVKAWTGPDNPHKMVEHYCSVLRRRGQPITLAEIWAFSKTEDGNPPGPKNTDLAATKPGASGAQCSWKQVGTTGRAIPGGRSTSVLIRSAPHL</sequence>
<accession>A0AA39WR57</accession>
<keyword evidence="2" id="KW-0732">Signal</keyword>
<evidence type="ECO:0000313" key="3">
    <source>
        <dbReference type="EMBL" id="KAK0620080.1"/>
    </source>
</evidence>
<dbReference type="EMBL" id="JAULSU010000004">
    <property type="protein sequence ID" value="KAK0620080.1"/>
    <property type="molecule type" value="Genomic_DNA"/>
</dbReference>
<protein>
    <submittedName>
        <fullName evidence="3">Uncharacterized protein</fullName>
    </submittedName>
</protein>
<organism evidence="3 4">
    <name type="scientific">Immersiella caudata</name>
    <dbReference type="NCBI Taxonomy" id="314043"/>
    <lineage>
        <taxon>Eukaryota</taxon>
        <taxon>Fungi</taxon>
        <taxon>Dikarya</taxon>
        <taxon>Ascomycota</taxon>
        <taxon>Pezizomycotina</taxon>
        <taxon>Sordariomycetes</taxon>
        <taxon>Sordariomycetidae</taxon>
        <taxon>Sordariales</taxon>
        <taxon>Lasiosphaeriaceae</taxon>
        <taxon>Immersiella</taxon>
    </lineage>
</organism>
<reference evidence="3" key="1">
    <citation type="submission" date="2023-06" db="EMBL/GenBank/DDBJ databases">
        <title>Genome-scale phylogeny and comparative genomics of the fungal order Sordariales.</title>
        <authorList>
            <consortium name="Lawrence Berkeley National Laboratory"/>
            <person name="Hensen N."/>
            <person name="Bonometti L."/>
            <person name="Westerberg I."/>
            <person name="Brannstrom I.O."/>
            <person name="Guillou S."/>
            <person name="Cros-Aarteil S."/>
            <person name="Calhoun S."/>
            <person name="Haridas S."/>
            <person name="Kuo A."/>
            <person name="Mondo S."/>
            <person name="Pangilinan J."/>
            <person name="Riley R."/>
            <person name="Labutti K."/>
            <person name="Andreopoulos B."/>
            <person name="Lipzen A."/>
            <person name="Chen C."/>
            <person name="Yanf M."/>
            <person name="Daum C."/>
            <person name="Ng V."/>
            <person name="Clum A."/>
            <person name="Steindorff A."/>
            <person name="Ohm R."/>
            <person name="Martin F."/>
            <person name="Silar P."/>
            <person name="Natvig D."/>
            <person name="Lalanne C."/>
            <person name="Gautier V."/>
            <person name="Ament-Velasquez S.L."/>
            <person name="Kruys A."/>
            <person name="Hutchinson M.I."/>
            <person name="Powell A.J."/>
            <person name="Barry K."/>
            <person name="Miller A.N."/>
            <person name="Grigoriev I.V."/>
            <person name="Debuchy R."/>
            <person name="Gladieux P."/>
            <person name="Thoren M.H."/>
            <person name="Johannesson H."/>
        </authorList>
    </citation>
    <scope>NUCLEOTIDE SEQUENCE</scope>
    <source>
        <strain evidence="3">CBS 606.72</strain>
    </source>
</reference>
<evidence type="ECO:0000256" key="2">
    <source>
        <dbReference type="SAM" id="SignalP"/>
    </source>
</evidence>
<evidence type="ECO:0000256" key="1">
    <source>
        <dbReference type="SAM" id="MobiDB-lite"/>
    </source>
</evidence>
<name>A0AA39WR57_9PEZI</name>
<feature type="region of interest" description="Disordered" evidence="1">
    <location>
        <begin position="187"/>
        <end position="213"/>
    </location>
</feature>
<proteinExistence type="predicted"/>
<evidence type="ECO:0000313" key="4">
    <source>
        <dbReference type="Proteomes" id="UP001175000"/>
    </source>
</evidence>
<feature type="region of interest" description="Disordered" evidence="1">
    <location>
        <begin position="34"/>
        <end position="115"/>
    </location>
</feature>
<comment type="caution">
    <text evidence="3">The sequence shown here is derived from an EMBL/GenBank/DDBJ whole genome shotgun (WGS) entry which is preliminary data.</text>
</comment>
<dbReference type="AlphaFoldDB" id="A0AA39WR57"/>
<keyword evidence="4" id="KW-1185">Reference proteome</keyword>
<dbReference type="Proteomes" id="UP001175000">
    <property type="component" value="Unassembled WGS sequence"/>
</dbReference>
<gene>
    <name evidence="3" type="ORF">B0T14DRAFT_223569</name>
</gene>
<feature type="chain" id="PRO_5041440221" evidence="2">
    <location>
        <begin position="23"/>
        <end position="240"/>
    </location>
</feature>